<evidence type="ECO:0000256" key="1">
    <source>
        <dbReference type="ARBA" id="ARBA00001964"/>
    </source>
</evidence>
<dbReference type="RefSeq" id="WP_209468022.1">
    <property type="nucleotide sequence ID" value="NZ_JAGGLG010000039.1"/>
</dbReference>
<dbReference type="EC" id="1.2.4.1" evidence="5"/>
<dbReference type="Proteomes" id="UP001519289">
    <property type="component" value="Unassembled WGS sequence"/>
</dbReference>
<evidence type="ECO:0000256" key="3">
    <source>
        <dbReference type="ARBA" id="ARBA00023052"/>
    </source>
</evidence>
<keyword evidence="2 5" id="KW-0560">Oxidoreductase</keyword>
<dbReference type="InterPro" id="IPR005475">
    <property type="entry name" value="Transketolase-like_Pyr-bd"/>
</dbReference>
<dbReference type="Gene3D" id="3.40.50.920">
    <property type="match status" value="1"/>
</dbReference>
<dbReference type="InterPro" id="IPR029061">
    <property type="entry name" value="THDP-binding"/>
</dbReference>
<sequence length="326" mass="35425">MAKVTLIQAINDGLRVAMRQDPRVVLMGEDIGINGGVFRATDGLIQEFGPDRVIDCPLAESGILGTAMGMAVNGMRPVVEVQFDGFLAPAHEQLVNQVARVRHRSRGRFTCPLVVRIPSWGGIRALEHHSESIEAWYANNPGLKIVAPSNPYDAKGLLLAAIEDPDPVLFMEPKRLYRAFRAEVPEGYYTVPIGKAAVVREGTDVTVLTYGVHVHTALEAAAKAEAEHGWQAEVIDLRSLNPIDVDTIVASVKKTGRAVVLSEAPRTAGLHSELVALINDHALEYLEAPVARVTGFDIPMPYLLSEDLFIPDAGRVLEAISAVRTY</sequence>
<dbReference type="SUPFAM" id="SSF52922">
    <property type="entry name" value="TK C-terminal domain-like"/>
    <property type="match status" value="1"/>
</dbReference>
<dbReference type="CDD" id="cd07036">
    <property type="entry name" value="TPP_PYR_E1-PDHc-beta_like"/>
    <property type="match status" value="1"/>
</dbReference>
<organism evidence="5 6">
    <name type="scientific">Symbiobacterium terraclitae</name>
    <dbReference type="NCBI Taxonomy" id="557451"/>
    <lineage>
        <taxon>Bacteria</taxon>
        <taxon>Bacillati</taxon>
        <taxon>Bacillota</taxon>
        <taxon>Clostridia</taxon>
        <taxon>Eubacteriales</taxon>
        <taxon>Symbiobacteriaceae</taxon>
        <taxon>Symbiobacterium</taxon>
    </lineage>
</organism>
<dbReference type="PANTHER" id="PTHR43257:SF2">
    <property type="entry name" value="PYRUVATE DEHYDROGENASE E1 COMPONENT SUBUNIT BETA"/>
    <property type="match status" value="1"/>
</dbReference>
<name>A0ABS4JY80_9FIRM</name>
<keyword evidence="3" id="KW-0786">Thiamine pyrophosphate</keyword>
<gene>
    <name evidence="5" type="ORF">J2Z79_003367</name>
</gene>
<feature type="domain" description="Transketolase-like pyrimidine-binding" evidence="4">
    <location>
        <begin position="4"/>
        <end position="179"/>
    </location>
</feature>
<evidence type="ECO:0000313" key="5">
    <source>
        <dbReference type="EMBL" id="MBP2019920.1"/>
    </source>
</evidence>
<proteinExistence type="predicted"/>
<dbReference type="InterPro" id="IPR033248">
    <property type="entry name" value="Transketolase_C"/>
</dbReference>
<protein>
    <submittedName>
        <fullName evidence="5">Pyruvate dehydrogenase E1 component beta subunit</fullName>
        <ecNumber evidence="5">1.2.4.1</ecNumber>
    </submittedName>
</protein>
<dbReference type="Pfam" id="PF02779">
    <property type="entry name" value="Transket_pyr"/>
    <property type="match status" value="1"/>
</dbReference>
<dbReference type="EMBL" id="JAGGLG010000039">
    <property type="protein sequence ID" value="MBP2019920.1"/>
    <property type="molecule type" value="Genomic_DNA"/>
</dbReference>
<dbReference type="SUPFAM" id="SSF52518">
    <property type="entry name" value="Thiamin diphosphate-binding fold (THDP-binding)"/>
    <property type="match status" value="1"/>
</dbReference>
<keyword evidence="5" id="KW-0670">Pyruvate</keyword>
<dbReference type="PANTHER" id="PTHR43257">
    <property type="entry name" value="PYRUVATE DEHYDROGENASE E1 COMPONENT BETA SUBUNIT"/>
    <property type="match status" value="1"/>
</dbReference>
<dbReference type="SMART" id="SM00861">
    <property type="entry name" value="Transket_pyr"/>
    <property type="match status" value="1"/>
</dbReference>
<dbReference type="Gene3D" id="3.40.50.970">
    <property type="match status" value="1"/>
</dbReference>
<evidence type="ECO:0000259" key="4">
    <source>
        <dbReference type="SMART" id="SM00861"/>
    </source>
</evidence>
<reference evidence="5 6" key="1">
    <citation type="submission" date="2021-03" db="EMBL/GenBank/DDBJ databases">
        <title>Genomic Encyclopedia of Type Strains, Phase IV (KMG-IV): sequencing the most valuable type-strain genomes for metagenomic binning, comparative biology and taxonomic classification.</title>
        <authorList>
            <person name="Goeker M."/>
        </authorList>
    </citation>
    <scope>NUCLEOTIDE SEQUENCE [LARGE SCALE GENOMIC DNA]</scope>
    <source>
        <strain evidence="5 6">DSM 27138</strain>
    </source>
</reference>
<accession>A0ABS4JY80</accession>
<comment type="cofactor">
    <cofactor evidence="1">
        <name>thiamine diphosphate</name>
        <dbReference type="ChEBI" id="CHEBI:58937"/>
    </cofactor>
</comment>
<dbReference type="Pfam" id="PF02780">
    <property type="entry name" value="Transketolase_C"/>
    <property type="match status" value="1"/>
</dbReference>
<dbReference type="GO" id="GO:0004739">
    <property type="term" value="F:pyruvate dehydrogenase (acetyl-transferring) activity"/>
    <property type="evidence" value="ECO:0007669"/>
    <property type="project" value="UniProtKB-EC"/>
</dbReference>
<comment type="caution">
    <text evidence="5">The sequence shown here is derived from an EMBL/GenBank/DDBJ whole genome shotgun (WGS) entry which is preliminary data.</text>
</comment>
<evidence type="ECO:0000313" key="6">
    <source>
        <dbReference type="Proteomes" id="UP001519289"/>
    </source>
</evidence>
<evidence type="ECO:0000256" key="2">
    <source>
        <dbReference type="ARBA" id="ARBA00023002"/>
    </source>
</evidence>
<dbReference type="InterPro" id="IPR009014">
    <property type="entry name" value="Transketo_C/PFOR_II"/>
</dbReference>
<keyword evidence="6" id="KW-1185">Reference proteome</keyword>